<dbReference type="Gene3D" id="3.40.30.10">
    <property type="entry name" value="Glutaredoxin"/>
    <property type="match status" value="1"/>
</dbReference>
<evidence type="ECO:0000256" key="4">
    <source>
        <dbReference type="ARBA" id="ARBA00022719"/>
    </source>
</evidence>
<comment type="subcellular location">
    <subcellularLocation>
        <location evidence="1">Membrane</location>
        <topology evidence="1">Multi-pass membrane protein</topology>
    </subcellularLocation>
</comment>
<dbReference type="GO" id="GO:0016491">
    <property type="term" value="F:oxidoreductase activity"/>
    <property type="evidence" value="ECO:0007669"/>
    <property type="project" value="UniProtKB-KW"/>
</dbReference>
<feature type="transmembrane region" description="Helical" evidence="10">
    <location>
        <begin position="161"/>
        <end position="182"/>
    </location>
</feature>
<dbReference type="InterPro" id="IPR036249">
    <property type="entry name" value="Thioredoxin-like_sf"/>
</dbReference>
<dbReference type="InterPro" id="IPR038354">
    <property type="entry name" value="VKOR_sf"/>
</dbReference>
<dbReference type="InterPro" id="IPR012336">
    <property type="entry name" value="Thioredoxin-like_fold"/>
</dbReference>
<evidence type="ECO:0000256" key="9">
    <source>
        <dbReference type="ARBA" id="ARBA00023284"/>
    </source>
</evidence>
<evidence type="ECO:0000256" key="7">
    <source>
        <dbReference type="ARBA" id="ARBA00023136"/>
    </source>
</evidence>
<proteinExistence type="inferred from homology"/>
<dbReference type="SMART" id="SM00756">
    <property type="entry name" value="VKc"/>
    <property type="match status" value="1"/>
</dbReference>
<evidence type="ECO:0000256" key="2">
    <source>
        <dbReference type="ARBA" id="ARBA00006214"/>
    </source>
</evidence>
<name>A0A5C6E0V0_9BACT</name>
<comment type="similarity">
    <text evidence="2">Belongs to the VKOR family.</text>
</comment>
<keyword evidence="5 10" id="KW-1133">Transmembrane helix</keyword>
<feature type="transmembrane region" description="Helical" evidence="10">
    <location>
        <begin position="103"/>
        <end position="124"/>
    </location>
</feature>
<feature type="transmembrane region" description="Helical" evidence="10">
    <location>
        <begin position="65"/>
        <end position="91"/>
    </location>
</feature>
<evidence type="ECO:0000259" key="11">
    <source>
        <dbReference type="SMART" id="SM00756"/>
    </source>
</evidence>
<keyword evidence="8" id="KW-1015">Disulfide bond</keyword>
<dbReference type="Pfam" id="PF13462">
    <property type="entry name" value="Thioredoxin_4"/>
    <property type="match status" value="1"/>
</dbReference>
<evidence type="ECO:0000256" key="1">
    <source>
        <dbReference type="ARBA" id="ARBA00004141"/>
    </source>
</evidence>
<dbReference type="GO" id="GO:0048038">
    <property type="term" value="F:quinone binding"/>
    <property type="evidence" value="ECO:0007669"/>
    <property type="project" value="UniProtKB-KW"/>
</dbReference>
<reference evidence="12 13" key="1">
    <citation type="submission" date="2019-02" db="EMBL/GenBank/DDBJ databases">
        <title>Deep-cultivation of Planctomycetes and their phenomic and genomic characterization uncovers novel biology.</title>
        <authorList>
            <person name="Wiegand S."/>
            <person name="Jogler M."/>
            <person name="Boedeker C."/>
            <person name="Pinto D."/>
            <person name="Vollmers J."/>
            <person name="Rivas-Marin E."/>
            <person name="Kohn T."/>
            <person name="Peeters S.H."/>
            <person name="Heuer A."/>
            <person name="Rast P."/>
            <person name="Oberbeckmann S."/>
            <person name="Bunk B."/>
            <person name="Jeske O."/>
            <person name="Meyerdierks A."/>
            <person name="Storesund J.E."/>
            <person name="Kallscheuer N."/>
            <person name="Luecker S."/>
            <person name="Lage O.M."/>
            <person name="Pohl T."/>
            <person name="Merkel B.J."/>
            <person name="Hornburger P."/>
            <person name="Mueller R.-W."/>
            <person name="Bruemmer F."/>
            <person name="Labrenz M."/>
            <person name="Spormann A.M."/>
            <person name="Op Den Camp H."/>
            <person name="Overmann J."/>
            <person name="Amann R."/>
            <person name="Jetten M.S.M."/>
            <person name="Mascher T."/>
            <person name="Medema M.H."/>
            <person name="Devos D.P."/>
            <person name="Kaster A.-K."/>
            <person name="Ovreas L."/>
            <person name="Rohde M."/>
            <person name="Galperin M.Y."/>
            <person name="Jogler C."/>
        </authorList>
    </citation>
    <scope>NUCLEOTIDE SEQUENCE [LARGE SCALE GENOMIC DNA]</scope>
    <source>
        <strain evidence="12 13">Poly41</strain>
    </source>
</reference>
<dbReference type="Pfam" id="PF07884">
    <property type="entry name" value="VKOR"/>
    <property type="match status" value="1"/>
</dbReference>
<evidence type="ECO:0000256" key="6">
    <source>
        <dbReference type="ARBA" id="ARBA00023002"/>
    </source>
</evidence>
<dbReference type="InterPro" id="IPR012932">
    <property type="entry name" value="VKOR"/>
</dbReference>
<protein>
    <submittedName>
        <fullName evidence="12">Vitamin K epoxide reductase family protein</fullName>
    </submittedName>
</protein>
<dbReference type="PANTHER" id="PTHR34573:SF1">
    <property type="entry name" value="VITAMIN K EPOXIDE REDUCTASE DOMAIN-CONTAINING PROTEIN"/>
    <property type="match status" value="1"/>
</dbReference>
<feature type="transmembrane region" description="Helical" evidence="10">
    <location>
        <begin position="130"/>
        <end position="154"/>
    </location>
</feature>
<dbReference type="SUPFAM" id="SSF52833">
    <property type="entry name" value="Thioredoxin-like"/>
    <property type="match status" value="1"/>
</dbReference>
<dbReference type="CDD" id="cd10546">
    <property type="entry name" value="VKOR"/>
    <property type="match status" value="1"/>
</dbReference>
<evidence type="ECO:0000256" key="5">
    <source>
        <dbReference type="ARBA" id="ARBA00022989"/>
    </source>
</evidence>
<feature type="domain" description="Vitamin K epoxide reductase" evidence="11">
    <location>
        <begin position="16"/>
        <end position="155"/>
    </location>
</feature>
<dbReference type="Gene3D" id="1.20.1440.130">
    <property type="entry name" value="VKOR domain"/>
    <property type="match status" value="1"/>
</dbReference>
<evidence type="ECO:0000256" key="3">
    <source>
        <dbReference type="ARBA" id="ARBA00022692"/>
    </source>
</evidence>
<keyword evidence="6" id="KW-0560">Oxidoreductase</keyword>
<evidence type="ECO:0000313" key="12">
    <source>
        <dbReference type="EMBL" id="TWU42345.1"/>
    </source>
</evidence>
<dbReference type="GO" id="GO:0016020">
    <property type="term" value="C:membrane"/>
    <property type="evidence" value="ECO:0007669"/>
    <property type="project" value="UniProtKB-SubCell"/>
</dbReference>
<keyword evidence="13" id="KW-1185">Reference proteome</keyword>
<keyword evidence="4" id="KW-0874">Quinone</keyword>
<keyword evidence="7 10" id="KW-0472">Membrane</keyword>
<evidence type="ECO:0000313" key="13">
    <source>
        <dbReference type="Proteomes" id="UP000319143"/>
    </source>
</evidence>
<accession>A0A5C6E0V0</accession>
<dbReference type="RefSeq" id="WP_197231030.1">
    <property type="nucleotide sequence ID" value="NZ_SJPV01000001.1"/>
</dbReference>
<keyword evidence="3 10" id="KW-0812">Transmembrane</keyword>
<organism evidence="12 13">
    <name type="scientific">Novipirellula artificiosorum</name>
    <dbReference type="NCBI Taxonomy" id="2528016"/>
    <lineage>
        <taxon>Bacteria</taxon>
        <taxon>Pseudomonadati</taxon>
        <taxon>Planctomycetota</taxon>
        <taxon>Planctomycetia</taxon>
        <taxon>Pirellulales</taxon>
        <taxon>Pirellulaceae</taxon>
        <taxon>Novipirellula</taxon>
    </lineage>
</organism>
<keyword evidence="9" id="KW-0676">Redox-active center</keyword>
<dbReference type="EMBL" id="SJPV01000001">
    <property type="protein sequence ID" value="TWU42345.1"/>
    <property type="molecule type" value="Genomic_DNA"/>
</dbReference>
<dbReference type="PANTHER" id="PTHR34573">
    <property type="entry name" value="VKC DOMAIN-CONTAINING PROTEIN"/>
    <property type="match status" value="1"/>
</dbReference>
<sequence>MAPSSLFGDLKPWPRPRVTLLLTICIAIASGASAYLSWSALTSSPIAGCGNGEWFDCGHVTSSQWSLWLGVPVSVLALGLYVTLTLGLVAGASGRFNSKVRQMGWAIVTTAALAAGITAVWFIALQLFVLEHICVYCMIAHACGLVIAVTMLVASPFQAKTMVTMSGLGFVGFAVLAVGQLFTEPPETFRIERFDSPAVPETELFEFDPPATDDEGLFEAPMIGMSIGKVTRWMAAWPGLMTSGVLVLQEGGEEKPEQRVAAVHGGTIRLAVAQWPHSGPEDAKYVFVELFDYCCSHCRHTHKAISGAKEALSGQLAVICLPVPLNSACNPTVRVTNATYNESCQLSTLAVAVWRVDSDRFSDFHNWMFEGDEIPSFAAAKAKAETIVDAEKLKTELASGVPDKYIAKHIEIYRRVGEGTIPKLMFPQTSVVGEFSSVEGLVDLIRRESK</sequence>
<gene>
    <name evidence="12" type="ORF">Poly41_06420</name>
</gene>
<comment type="caution">
    <text evidence="12">The sequence shown here is derived from an EMBL/GenBank/DDBJ whole genome shotgun (WGS) entry which is preliminary data.</text>
</comment>
<evidence type="ECO:0000256" key="10">
    <source>
        <dbReference type="SAM" id="Phobius"/>
    </source>
</evidence>
<dbReference type="Proteomes" id="UP000319143">
    <property type="component" value="Unassembled WGS sequence"/>
</dbReference>
<evidence type="ECO:0000256" key="8">
    <source>
        <dbReference type="ARBA" id="ARBA00023157"/>
    </source>
</evidence>
<dbReference type="AlphaFoldDB" id="A0A5C6E0V0"/>